<protein>
    <submittedName>
        <fullName evidence="2">Uncharacterized protein</fullName>
    </submittedName>
</protein>
<feature type="region of interest" description="Disordered" evidence="1">
    <location>
        <begin position="25"/>
        <end position="44"/>
    </location>
</feature>
<name>A0A1E3PN53_9ASCO</name>
<feature type="compositionally biased region" description="Polar residues" evidence="1">
    <location>
        <begin position="26"/>
        <end position="44"/>
    </location>
</feature>
<evidence type="ECO:0000313" key="3">
    <source>
        <dbReference type="Proteomes" id="UP000095009"/>
    </source>
</evidence>
<dbReference type="EMBL" id="KV454408">
    <property type="protein sequence ID" value="ODQ66634.1"/>
    <property type="molecule type" value="Genomic_DNA"/>
</dbReference>
<feature type="region of interest" description="Disordered" evidence="1">
    <location>
        <begin position="564"/>
        <end position="596"/>
    </location>
</feature>
<keyword evidence="3" id="KW-1185">Reference proteome</keyword>
<organism evidence="2 3">
    <name type="scientific">Nadsonia fulvescens var. elongata DSM 6958</name>
    <dbReference type="NCBI Taxonomy" id="857566"/>
    <lineage>
        <taxon>Eukaryota</taxon>
        <taxon>Fungi</taxon>
        <taxon>Dikarya</taxon>
        <taxon>Ascomycota</taxon>
        <taxon>Saccharomycotina</taxon>
        <taxon>Dipodascomycetes</taxon>
        <taxon>Dipodascales</taxon>
        <taxon>Dipodascales incertae sedis</taxon>
        <taxon>Nadsonia</taxon>
    </lineage>
</organism>
<sequence length="618" mass="69580">MAIIDLPNEILLIIISFLGGPHTSHHTGPTNIGGSSKSPHAQSSYTGKLSTQLESLYSSTGNNFSDLGDTSNAIYEFEPLVESSTNETTDVTFSQFAGEIAPSRYSKSEVGYYSKKNELIRLSSTCQKMRSLIAGLLFRDVSVIRKFHARRISSEHNIDEWSILSQSTRDLLSLITSNQCSVPAFSLSIQCLEIVNLENEFLSRIISCCPNISNLKIYGPSIPTPLLDSKVSDSTLHLKGLTLKLSSYDVMSSLMRSFFLPGISRLELLIDPQELAHNFSQSFRMIRLPGLRQLVIGQSDGFPGIWKPVCEFIGRNNSNLEHLSCRSIRSITSPTRTHISVNPDLVYQNLEEFFYVVSKSSKLKLLQLDLRTLLNYIFRISDFDLLVPYLELVESTIICPFTNEQAKKLLSILPMFTCLQQLSLVYGTHSERVTHNTVIFSLSQLLCKLRHPSLNSVRVFQAWNLIEATRPSWMKQSNINYEPHYLRSETFEIMPDFTLSPINMYDYEGSDSKNGNDGFEDFYKDSTSLFWSSEASLNHLVKFQYKELENENVDKLITKTVSDTSRNANSSGCTSSNPLTKGSTINPRRATTTAQNEKDSLIQLILGTKNASYRGLRD</sequence>
<dbReference type="AlphaFoldDB" id="A0A1E3PN53"/>
<proteinExistence type="predicted"/>
<evidence type="ECO:0000256" key="1">
    <source>
        <dbReference type="SAM" id="MobiDB-lite"/>
    </source>
</evidence>
<dbReference type="Proteomes" id="UP000095009">
    <property type="component" value="Unassembled WGS sequence"/>
</dbReference>
<gene>
    <name evidence="2" type="ORF">NADFUDRAFT_82396</name>
</gene>
<feature type="compositionally biased region" description="Polar residues" evidence="1">
    <location>
        <begin position="564"/>
        <end position="595"/>
    </location>
</feature>
<evidence type="ECO:0000313" key="2">
    <source>
        <dbReference type="EMBL" id="ODQ66634.1"/>
    </source>
</evidence>
<reference evidence="2 3" key="1">
    <citation type="journal article" date="2016" name="Proc. Natl. Acad. Sci. U.S.A.">
        <title>Comparative genomics of biotechnologically important yeasts.</title>
        <authorList>
            <person name="Riley R."/>
            <person name="Haridas S."/>
            <person name="Wolfe K.H."/>
            <person name="Lopes M.R."/>
            <person name="Hittinger C.T."/>
            <person name="Goeker M."/>
            <person name="Salamov A.A."/>
            <person name="Wisecaver J.H."/>
            <person name="Long T.M."/>
            <person name="Calvey C.H."/>
            <person name="Aerts A.L."/>
            <person name="Barry K.W."/>
            <person name="Choi C."/>
            <person name="Clum A."/>
            <person name="Coughlan A.Y."/>
            <person name="Deshpande S."/>
            <person name="Douglass A.P."/>
            <person name="Hanson S.J."/>
            <person name="Klenk H.-P."/>
            <person name="LaButti K.M."/>
            <person name="Lapidus A."/>
            <person name="Lindquist E.A."/>
            <person name="Lipzen A.M."/>
            <person name="Meier-Kolthoff J.P."/>
            <person name="Ohm R.A."/>
            <person name="Otillar R.P."/>
            <person name="Pangilinan J.L."/>
            <person name="Peng Y."/>
            <person name="Rokas A."/>
            <person name="Rosa C.A."/>
            <person name="Scheuner C."/>
            <person name="Sibirny A.A."/>
            <person name="Slot J.C."/>
            <person name="Stielow J.B."/>
            <person name="Sun H."/>
            <person name="Kurtzman C.P."/>
            <person name="Blackwell M."/>
            <person name="Grigoriev I.V."/>
            <person name="Jeffries T.W."/>
        </authorList>
    </citation>
    <scope>NUCLEOTIDE SEQUENCE [LARGE SCALE GENOMIC DNA]</scope>
    <source>
        <strain evidence="2 3">DSM 6958</strain>
    </source>
</reference>
<accession>A0A1E3PN53</accession>